<reference evidence="3 4" key="1">
    <citation type="journal article" date="2016" name="J. Zhejiang Univ. Sci. B">
        <title>Antibiotic resistance mechanisms of Myroides sp.</title>
        <authorList>
            <person name="Hu S."/>
            <person name="Yuan S."/>
            <person name="Qu H."/>
            <person name="Jiang T."/>
            <person name="Zhou Y."/>
            <person name="Wang M."/>
            <person name="Ming D."/>
        </authorList>
    </citation>
    <scope>NUCLEOTIDE SEQUENCE [LARGE SCALE GENOMIC DNA]</scope>
    <source>
        <strain evidence="3 4">PR63039</strain>
    </source>
</reference>
<dbReference type="Pfam" id="PF25583">
    <property type="entry name" value="WCX"/>
    <property type="match status" value="1"/>
</dbReference>
<dbReference type="SUPFAM" id="SSF46785">
    <property type="entry name" value="Winged helix' DNA-binding domain"/>
    <property type="match status" value="1"/>
</dbReference>
<dbReference type="Proteomes" id="UP000069030">
    <property type="component" value="Chromosome"/>
</dbReference>
<dbReference type="InterPro" id="IPR051534">
    <property type="entry name" value="CBASS_pafABC_assoc_protein"/>
</dbReference>
<dbReference type="RefSeq" id="WP_006259373.1">
    <property type="nucleotide sequence ID" value="NZ_BCMQ01000028.1"/>
</dbReference>
<dbReference type="PROSITE" id="PS52050">
    <property type="entry name" value="WYL"/>
    <property type="match status" value="1"/>
</dbReference>
<feature type="domain" description="WCX" evidence="2">
    <location>
        <begin position="213"/>
        <end position="288"/>
    </location>
</feature>
<dbReference type="eggNOG" id="COG2378">
    <property type="taxonomic scope" value="Bacteria"/>
</dbReference>
<dbReference type="Pfam" id="PF13280">
    <property type="entry name" value="WYL"/>
    <property type="match status" value="1"/>
</dbReference>
<dbReference type="EMBL" id="CP013690">
    <property type="protein sequence ID" value="ALU26816.1"/>
    <property type="molecule type" value="Genomic_DNA"/>
</dbReference>
<protein>
    <submittedName>
        <fullName evidence="3">Uncharacterized protein</fullName>
    </submittedName>
</protein>
<dbReference type="InterPro" id="IPR026881">
    <property type="entry name" value="WYL_dom"/>
</dbReference>
<dbReference type="AlphaFoldDB" id="A0A0U3GVU0"/>
<name>A0A0U3GVU0_9FLAO</name>
<organism evidence="3 4">
    <name type="scientific">Myroides odoratimimus</name>
    <dbReference type="NCBI Taxonomy" id="76832"/>
    <lineage>
        <taxon>Bacteria</taxon>
        <taxon>Pseudomonadati</taxon>
        <taxon>Bacteroidota</taxon>
        <taxon>Flavobacteriia</taxon>
        <taxon>Flavobacteriales</taxon>
        <taxon>Flavobacteriaceae</taxon>
        <taxon>Myroides</taxon>
    </lineage>
</organism>
<dbReference type="KEGG" id="mod:AS202_11955"/>
<evidence type="ECO:0000259" key="2">
    <source>
        <dbReference type="Pfam" id="PF25583"/>
    </source>
</evidence>
<feature type="domain" description="WYL" evidence="1">
    <location>
        <begin position="118"/>
        <end position="182"/>
    </location>
</feature>
<accession>A0A0U3GVU0</accession>
<dbReference type="InterPro" id="IPR057727">
    <property type="entry name" value="WCX_dom"/>
</dbReference>
<evidence type="ECO:0000313" key="3">
    <source>
        <dbReference type="EMBL" id="ALU26816.1"/>
    </source>
</evidence>
<proteinExistence type="predicted"/>
<dbReference type="InterPro" id="IPR036390">
    <property type="entry name" value="WH_DNA-bd_sf"/>
</dbReference>
<dbReference type="PANTHER" id="PTHR34580:SF1">
    <property type="entry name" value="PROTEIN PAFC"/>
    <property type="match status" value="1"/>
</dbReference>
<gene>
    <name evidence="3" type="ORF">AS202_11955</name>
</gene>
<evidence type="ECO:0000259" key="1">
    <source>
        <dbReference type="Pfam" id="PF13280"/>
    </source>
</evidence>
<dbReference type="PANTHER" id="PTHR34580">
    <property type="match status" value="1"/>
</dbReference>
<evidence type="ECO:0000313" key="4">
    <source>
        <dbReference type="Proteomes" id="UP000069030"/>
    </source>
</evidence>
<sequence>MKKLRYYFLVLNYLNQNHYPSREKLLEYLASYDIDISERTLYRALSDLSTEFGVEVSLDNAKKGYYIAPKYLARANQVLLHLKDLVTTDILNSSNGSRESASTYIDPVSKKGVLPIDTIRMIYTAMTKNQKISFTYTNQSEGEPYRVKIAPILFKEFEDAWYVVALEDNDYHTYFLDTISDVMIENERFKGCSESARTKFSEIIGLNFTDQDVHEVVLSFDKSQRAVLNSCPLHSSQVITESVCGERILATLLVKPNYELKQQIMKFGKYVKVVSPERLKEEVIEELRFALEQHQDEYIKIH</sequence>